<keyword evidence="2" id="KW-1185">Reference proteome</keyword>
<feature type="non-terminal residue" evidence="1">
    <location>
        <position position="1"/>
    </location>
</feature>
<dbReference type="Proteomes" id="UP000789920">
    <property type="component" value="Unassembled WGS sequence"/>
</dbReference>
<sequence>GLTKDKDTEDFSLVLDVIDFNLQEYLIKNNSIIGWKERCQIPYKISHYDITMDNKIKISYVDPEMFINIQIHFPENISSGEGPGNFIKTQIHFSENVSSRESPRNFIRAEIQFSENLSSGEDPGNFIRAEIQFPENLSSRESPENFLKSRIYFFQDLTELTLAYNRVAYKWNSTKIIEAN</sequence>
<accession>A0ACA9L7I0</accession>
<reference evidence="1" key="1">
    <citation type="submission" date="2021-06" db="EMBL/GenBank/DDBJ databases">
        <authorList>
            <person name="Kallberg Y."/>
            <person name="Tangrot J."/>
            <person name="Rosling A."/>
        </authorList>
    </citation>
    <scope>NUCLEOTIDE SEQUENCE</scope>
    <source>
        <strain evidence="1">MA461A</strain>
    </source>
</reference>
<organism evidence="1 2">
    <name type="scientific">Racocetra persica</name>
    <dbReference type="NCBI Taxonomy" id="160502"/>
    <lineage>
        <taxon>Eukaryota</taxon>
        <taxon>Fungi</taxon>
        <taxon>Fungi incertae sedis</taxon>
        <taxon>Mucoromycota</taxon>
        <taxon>Glomeromycotina</taxon>
        <taxon>Glomeromycetes</taxon>
        <taxon>Diversisporales</taxon>
        <taxon>Gigasporaceae</taxon>
        <taxon>Racocetra</taxon>
    </lineage>
</organism>
<protein>
    <submittedName>
        <fullName evidence="1">22002_t:CDS:1</fullName>
    </submittedName>
</protein>
<proteinExistence type="predicted"/>
<name>A0ACA9L7I0_9GLOM</name>
<evidence type="ECO:0000313" key="1">
    <source>
        <dbReference type="EMBL" id="CAG8514990.1"/>
    </source>
</evidence>
<dbReference type="EMBL" id="CAJVQC010002648">
    <property type="protein sequence ID" value="CAG8514990.1"/>
    <property type="molecule type" value="Genomic_DNA"/>
</dbReference>
<evidence type="ECO:0000313" key="2">
    <source>
        <dbReference type="Proteomes" id="UP000789920"/>
    </source>
</evidence>
<comment type="caution">
    <text evidence="1">The sequence shown here is derived from an EMBL/GenBank/DDBJ whole genome shotgun (WGS) entry which is preliminary data.</text>
</comment>
<gene>
    <name evidence="1" type="ORF">RPERSI_LOCUS2432</name>
</gene>